<dbReference type="InterPro" id="IPR003660">
    <property type="entry name" value="HAMP_dom"/>
</dbReference>
<evidence type="ECO:0000256" key="2">
    <source>
        <dbReference type="ARBA" id="ARBA00004651"/>
    </source>
</evidence>
<dbReference type="PANTHER" id="PTHR34220">
    <property type="entry name" value="SENSOR HISTIDINE KINASE YPDA"/>
    <property type="match status" value="1"/>
</dbReference>
<dbReference type="InterPro" id="IPR004358">
    <property type="entry name" value="Sig_transdc_His_kin-like_C"/>
</dbReference>
<feature type="domain" description="Histidine kinase" evidence="13">
    <location>
        <begin position="491"/>
        <end position="597"/>
    </location>
</feature>
<keyword evidence="8 15" id="KW-0418">Kinase</keyword>
<evidence type="ECO:0000256" key="5">
    <source>
        <dbReference type="ARBA" id="ARBA00022553"/>
    </source>
</evidence>
<protein>
    <recommendedName>
        <fullName evidence="3">histidine kinase</fullName>
        <ecNumber evidence="3">2.7.13.3</ecNumber>
    </recommendedName>
</protein>
<keyword evidence="12" id="KW-0812">Transmembrane</keyword>
<keyword evidence="6 15" id="KW-0808">Transferase</keyword>
<keyword evidence="5" id="KW-0597">Phosphoprotein</keyword>
<keyword evidence="16" id="KW-1185">Reference proteome</keyword>
<dbReference type="RefSeq" id="WP_282909231.1">
    <property type="nucleotide sequence ID" value="NZ_JAGRPV010000001.1"/>
</dbReference>
<dbReference type="SUPFAM" id="SSF55874">
    <property type="entry name" value="ATPase domain of HSP90 chaperone/DNA topoisomerase II/histidine kinase"/>
    <property type="match status" value="1"/>
</dbReference>
<evidence type="ECO:0000256" key="6">
    <source>
        <dbReference type="ARBA" id="ARBA00022679"/>
    </source>
</evidence>
<dbReference type="GO" id="GO:0004673">
    <property type="term" value="F:protein histidine kinase activity"/>
    <property type="evidence" value="ECO:0007669"/>
    <property type="project" value="UniProtKB-EC"/>
</dbReference>
<keyword evidence="4" id="KW-1003">Cell membrane</keyword>
<dbReference type="CDD" id="cd06225">
    <property type="entry name" value="HAMP"/>
    <property type="match status" value="1"/>
</dbReference>
<dbReference type="SUPFAM" id="SSF158472">
    <property type="entry name" value="HAMP domain-like"/>
    <property type="match status" value="1"/>
</dbReference>
<dbReference type="EC" id="2.7.13.3" evidence="3"/>
<keyword evidence="7" id="KW-0547">Nucleotide-binding</keyword>
<evidence type="ECO:0000256" key="11">
    <source>
        <dbReference type="ARBA" id="ARBA00023136"/>
    </source>
</evidence>
<dbReference type="PRINTS" id="PR00344">
    <property type="entry name" value="BCTRLSENSOR"/>
</dbReference>
<dbReference type="InterPro" id="IPR005467">
    <property type="entry name" value="His_kinase_dom"/>
</dbReference>
<evidence type="ECO:0000256" key="7">
    <source>
        <dbReference type="ARBA" id="ARBA00022741"/>
    </source>
</evidence>
<evidence type="ECO:0000259" key="13">
    <source>
        <dbReference type="PROSITE" id="PS50109"/>
    </source>
</evidence>
<dbReference type="EMBL" id="JAGRPV010000001">
    <property type="protein sequence ID" value="MDI4646368.1"/>
    <property type="molecule type" value="Genomic_DNA"/>
</dbReference>
<dbReference type="SMART" id="SM00387">
    <property type="entry name" value="HATPase_c"/>
    <property type="match status" value="1"/>
</dbReference>
<reference evidence="15" key="1">
    <citation type="submission" date="2023-04" db="EMBL/GenBank/DDBJ databases">
        <title>Comparative genomic analysis of Cohnella hashimotonis sp. nov., isolated from the International Space Station.</title>
        <authorList>
            <person name="Venkateswaran K."/>
            <person name="Simpson A."/>
        </authorList>
    </citation>
    <scope>NUCLEOTIDE SEQUENCE</scope>
    <source>
        <strain evidence="15">F6_2S_P_1</strain>
    </source>
</reference>
<evidence type="ECO:0000256" key="4">
    <source>
        <dbReference type="ARBA" id="ARBA00022475"/>
    </source>
</evidence>
<dbReference type="Proteomes" id="UP001161691">
    <property type="component" value="Unassembled WGS sequence"/>
</dbReference>
<comment type="caution">
    <text evidence="15">The sequence shown here is derived from an EMBL/GenBank/DDBJ whole genome shotgun (WGS) entry which is preliminary data.</text>
</comment>
<feature type="domain" description="HAMP" evidence="14">
    <location>
        <begin position="329"/>
        <end position="381"/>
    </location>
</feature>
<dbReference type="Pfam" id="PF06580">
    <property type="entry name" value="His_kinase"/>
    <property type="match status" value="1"/>
</dbReference>
<dbReference type="PROSITE" id="PS50885">
    <property type="entry name" value="HAMP"/>
    <property type="match status" value="1"/>
</dbReference>
<organism evidence="15 16">
    <name type="scientific">Cohnella hashimotonis</name>
    <dbReference type="NCBI Taxonomy" id="2826895"/>
    <lineage>
        <taxon>Bacteria</taxon>
        <taxon>Bacillati</taxon>
        <taxon>Bacillota</taxon>
        <taxon>Bacilli</taxon>
        <taxon>Bacillales</taxon>
        <taxon>Paenibacillaceae</taxon>
        <taxon>Cohnella</taxon>
    </lineage>
</organism>
<proteinExistence type="predicted"/>
<accession>A0ABT6THP7</accession>
<keyword evidence="10" id="KW-0902">Two-component regulatory system</keyword>
<dbReference type="Gene3D" id="3.30.565.10">
    <property type="entry name" value="Histidine kinase-like ATPase, C-terminal domain"/>
    <property type="match status" value="1"/>
</dbReference>
<keyword evidence="12" id="KW-1133">Transmembrane helix</keyword>
<comment type="catalytic activity">
    <reaction evidence="1">
        <text>ATP + protein L-histidine = ADP + protein N-phospho-L-histidine.</text>
        <dbReference type="EC" id="2.7.13.3"/>
    </reaction>
</comment>
<dbReference type="Pfam" id="PF02518">
    <property type="entry name" value="HATPase_c"/>
    <property type="match status" value="1"/>
</dbReference>
<dbReference type="InterPro" id="IPR036890">
    <property type="entry name" value="HATPase_C_sf"/>
</dbReference>
<dbReference type="SMART" id="SM00304">
    <property type="entry name" value="HAMP"/>
    <property type="match status" value="1"/>
</dbReference>
<dbReference type="PANTHER" id="PTHR34220:SF7">
    <property type="entry name" value="SENSOR HISTIDINE KINASE YPDA"/>
    <property type="match status" value="1"/>
</dbReference>
<gene>
    <name evidence="15" type="ORF">KB449_15420</name>
</gene>
<dbReference type="Pfam" id="PF00672">
    <property type="entry name" value="HAMP"/>
    <property type="match status" value="1"/>
</dbReference>
<comment type="subcellular location">
    <subcellularLocation>
        <location evidence="2">Cell membrane</location>
        <topology evidence="2">Multi-pass membrane protein</topology>
    </subcellularLocation>
</comment>
<evidence type="ECO:0000256" key="12">
    <source>
        <dbReference type="SAM" id="Phobius"/>
    </source>
</evidence>
<dbReference type="InterPro" id="IPR050640">
    <property type="entry name" value="Bact_2-comp_sensor_kinase"/>
</dbReference>
<sequence length="602" mass="67944">MRRLHERLNPMRRLRDMRIRRKILLSNMVIILMLALSIGTAATLASRYFIEANTRELTRHVIDQYSKNVDNHVKDFVSSTLFLLNDKLLTHIVSEQEAQAGEDRYALDFNRVAGLLYQYGNNNPFINSITIMNEQGRLYWWQRSAAVTGDLNERNARAIAESARKKLADARTGIYWSASLHGTDEVALSRYYLDINQINRSFGVIVFHLDKAYFKSLLSDGSIIQADNLFILNENGEPLYKGSPNAESEALRVPDEGSRYGFADGQTVRIGGMQSLLMRFQSSDTGWSVLCFIPLSRLLEGTRILETIIVFICVLFIFIAMAVAFWFSAGTTRDIKLLERTMRKVEDGDLSVKAKPAGRDEIGMLAVRFNMMVSRINELVVRVSEERLATQRAEYTVLLSRINPHFLYNALGTIRWFARSRGQEEIESMVSALTGLLKSSIRHSGGLERLEMELANVRDYVHLQKIGLGDAFEIRYDADGALLDALVPGFILQPLVENAIMHGLEISKGAGRIRIAAERVGPDLRIAVADNGIGMEPDYAATLLLADRERRYPGLNGIGVRHVHERIRTLCGERYGLSFDTAPGRGTTIYLTLPYRREEDAV</sequence>
<evidence type="ECO:0000256" key="9">
    <source>
        <dbReference type="ARBA" id="ARBA00022840"/>
    </source>
</evidence>
<keyword evidence="9" id="KW-0067">ATP-binding</keyword>
<evidence type="ECO:0000313" key="15">
    <source>
        <dbReference type="EMBL" id="MDI4646368.1"/>
    </source>
</evidence>
<dbReference type="InterPro" id="IPR003594">
    <property type="entry name" value="HATPase_dom"/>
</dbReference>
<evidence type="ECO:0000259" key="14">
    <source>
        <dbReference type="PROSITE" id="PS50885"/>
    </source>
</evidence>
<evidence type="ECO:0000256" key="8">
    <source>
        <dbReference type="ARBA" id="ARBA00022777"/>
    </source>
</evidence>
<feature type="transmembrane region" description="Helical" evidence="12">
    <location>
        <begin position="308"/>
        <end position="327"/>
    </location>
</feature>
<dbReference type="Gene3D" id="6.10.340.10">
    <property type="match status" value="1"/>
</dbReference>
<dbReference type="PROSITE" id="PS50109">
    <property type="entry name" value="HIS_KIN"/>
    <property type="match status" value="1"/>
</dbReference>
<evidence type="ECO:0000313" key="16">
    <source>
        <dbReference type="Proteomes" id="UP001161691"/>
    </source>
</evidence>
<dbReference type="InterPro" id="IPR010559">
    <property type="entry name" value="Sig_transdc_His_kin_internal"/>
</dbReference>
<evidence type="ECO:0000256" key="3">
    <source>
        <dbReference type="ARBA" id="ARBA00012438"/>
    </source>
</evidence>
<keyword evidence="11 12" id="KW-0472">Membrane</keyword>
<name>A0ABT6THP7_9BACL</name>
<evidence type="ECO:0000256" key="10">
    <source>
        <dbReference type="ARBA" id="ARBA00023012"/>
    </source>
</evidence>
<evidence type="ECO:0000256" key="1">
    <source>
        <dbReference type="ARBA" id="ARBA00000085"/>
    </source>
</evidence>